<proteinExistence type="predicted"/>
<organism evidence="3">
    <name type="scientific">Tetraodon nigroviridis</name>
    <name type="common">Spotted green pufferfish</name>
    <name type="synonym">Chelonodon nigroviridis</name>
    <dbReference type="NCBI Taxonomy" id="99883"/>
    <lineage>
        <taxon>Eukaryota</taxon>
        <taxon>Metazoa</taxon>
        <taxon>Chordata</taxon>
        <taxon>Craniata</taxon>
        <taxon>Vertebrata</taxon>
        <taxon>Euteleostomi</taxon>
        <taxon>Actinopterygii</taxon>
        <taxon>Neopterygii</taxon>
        <taxon>Teleostei</taxon>
        <taxon>Neoteleostei</taxon>
        <taxon>Acanthomorphata</taxon>
        <taxon>Eupercaria</taxon>
        <taxon>Tetraodontiformes</taxon>
        <taxon>Tetradontoidea</taxon>
        <taxon>Tetraodontidae</taxon>
        <taxon>Tetraodon</taxon>
    </lineage>
</organism>
<evidence type="ECO:0000313" key="3">
    <source>
        <dbReference type="EMBL" id="CAF88136.1"/>
    </source>
</evidence>
<protein>
    <submittedName>
        <fullName evidence="3">(spotted green pufferfish) hypothetical protein</fullName>
    </submittedName>
</protein>
<reference evidence="3" key="1">
    <citation type="journal article" date="2004" name="Nature">
        <title>Genome duplication in the teleost fish Tetraodon nigroviridis reveals the early vertebrate proto-karyotype.</title>
        <authorList>
            <person name="Jaillon O."/>
            <person name="Aury J.-M."/>
            <person name="Brunet F."/>
            <person name="Petit J.-L."/>
            <person name="Stange-Thomann N."/>
            <person name="Mauceli E."/>
            <person name="Bouneau L."/>
            <person name="Fischer C."/>
            <person name="Ozouf-Costaz C."/>
            <person name="Bernot A."/>
            <person name="Nicaud S."/>
            <person name="Jaffe D."/>
            <person name="Fisher S."/>
            <person name="Lutfalla G."/>
            <person name="Dossat C."/>
            <person name="Segurens B."/>
            <person name="Dasilva C."/>
            <person name="Salanoubat M."/>
            <person name="Levy M."/>
            <person name="Boudet N."/>
            <person name="Castellano S."/>
            <person name="Anthouard V."/>
            <person name="Jubin C."/>
            <person name="Castelli V."/>
            <person name="Katinka M."/>
            <person name="Vacherie B."/>
            <person name="Biemont C."/>
            <person name="Skalli Z."/>
            <person name="Cattolico L."/>
            <person name="Poulain J."/>
            <person name="De Berardinis V."/>
            <person name="Cruaud C."/>
            <person name="Duprat S."/>
            <person name="Brottier P."/>
            <person name="Coutanceau J.-P."/>
            <person name="Gouzy J."/>
            <person name="Parra G."/>
            <person name="Lardier G."/>
            <person name="Chapple C."/>
            <person name="McKernan K.J."/>
            <person name="McEwan P."/>
            <person name="Bosak S."/>
            <person name="Kellis M."/>
            <person name="Volff J.-N."/>
            <person name="Guigo R."/>
            <person name="Zody M.C."/>
            <person name="Mesirov J."/>
            <person name="Lindblad-Toh K."/>
            <person name="Birren B."/>
            <person name="Nusbaum C."/>
            <person name="Kahn D."/>
            <person name="Robinson-Rechavi M."/>
            <person name="Laudet V."/>
            <person name="Schachter V."/>
            <person name="Quetier F."/>
            <person name="Saurin W."/>
            <person name="Scarpelli C."/>
            <person name="Wincker P."/>
            <person name="Lander E.S."/>
            <person name="Weissenbach J."/>
            <person name="Roest Crollius H."/>
        </authorList>
    </citation>
    <scope>NUCLEOTIDE SEQUENCE [LARGE SCALE GENOMIC DNA]</scope>
</reference>
<dbReference type="EMBL" id="CAAE01003907">
    <property type="protein sequence ID" value="CAF88136.1"/>
    <property type="molecule type" value="Genomic_DNA"/>
</dbReference>
<dbReference type="KEGG" id="tng:GSTEN00001272G001"/>
<feature type="signal peptide" evidence="2">
    <location>
        <begin position="1"/>
        <end position="26"/>
    </location>
</feature>
<comment type="caution">
    <text evidence="3">The sequence shown here is derived from an EMBL/GenBank/DDBJ whole genome shotgun (WGS) entry which is preliminary data.</text>
</comment>
<feature type="chain" id="PRO_5004244471" evidence="2">
    <location>
        <begin position="27"/>
        <end position="251"/>
    </location>
</feature>
<dbReference type="AlphaFoldDB" id="Q4TG46"/>
<reference evidence="3" key="2">
    <citation type="submission" date="2004-02" db="EMBL/GenBank/DDBJ databases">
        <authorList>
            <consortium name="Genoscope"/>
            <consortium name="Whitehead Institute Centre for Genome Research"/>
        </authorList>
    </citation>
    <scope>NUCLEOTIDE SEQUENCE</scope>
</reference>
<name>Q4TG46_TETNG</name>
<evidence type="ECO:0000256" key="1">
    <source>
        <dbReference type="SAM" id="MobiDB-lite"/>
    </source>
</evidence>
<feature type="region of interest" description="Disordered" evidence="1">
    <location>
        <begin position="98"/>
        <end position="167"/>
    </location>
</feature>
<sequence length="251" mass="27534">MLRFLPLKLGRLYRCLKLLLVGGALCHFADEHPQPVRLLPEERAHRQTLHQPQQVSRLFSHQLVPQIHERPVLLRDVGPPALPGRLQCQERVLRPVRRAQGGHPARGAEEAGLQPGAGRYRPEDLQTGHRQAALRPHPGHVQDGVRQDQRGRPPPHPRCGGGLVGPGALPLPEAAGPRGAEVRRDQRLGQLLAKEPEGHRENAAAHDLGVQPGTARPAGTVSELTRGMCEIPFEDVSFSLAFQNKSRNVAS</sequence>
<gene>
    <name evidence="3" type="ORF">GSTENG00001272001</name>
</gene>
<accession>Q4TG46</accession>
<evidence type="ECO:0000256" key="2">
    <source>
        <dbReference type="SAM" id="SignalP"/>
    </source>
</evidence>
<keyword evidence="2" id="KW-0732">Signal</keyword>